<comment type="caution">
    <text evidence="1">The sequence shown here is derived from an EMBL/GenBank/DDBJ whole genome shotgun (WGS) entry which is preliminary data.</text>
</comment>
<keyword evidence="2" id="KW-1185">Reference proteome</keyword>
<evidence type="ECO:0000313" key="1">
    <source>
        <dbReference type="EMBL" id="EUJ29624.1"/>
    </source>
</evidence>
<sequence length="118" mass="14087">MKVRQTIVNEYEAVQYTADMVTGYAYMSELVRFAGYVPKYFPKKDSETIEEAHKRIRAENNYMRPRDLVKYYKHTNGEVIIKPEHRALYVFKHDGIFRVLKRKFKQAGYEIIEEDVGK</sequence>
<proteinExistence type="predicted"/>
<gene>
    <name evidence="1" type="ORF">PCORN_10777</name>
</gene>
<name>W7BS92_9LIST</name>
<dbReference type="EMBL" id="AODE01000019">
    <property type="protein sequence ID" value="EUJ29624.1"/>
    <property type="molecule type" value="Genomic_DNA"/>
</dbReference>
<dbReference type="STRING" id="1265820.PCORN_10777"/>
<dbReference type="OrthoDB" id="9948617at2"/>
<reference evidence="1 2" key="1">
    <citation type="journal article" date="2014" name="Int. J. Syst. Evol. Microbiol.">
        <title>Listeria floridensis sp. nov., Listeria aquatica sp. nov., Listeria cornellensis sp. nov., Listeria riparia sp. nov. and Listeria grandensis sp. nov., from agricultural and natural environments.</title>
        <authorList>
            <person name="den Bakker H.C."/>
            <person name="Warchocki S."/>
            <person name="Wright E.M."/>
            <person name="Allred A.F."/>
            <person name="Ahlstrom C."/>
            <person name="Manuel C.S."/>
            <person name="Stasiewicz M.J."/>
            <person name="Burrell A."/>
            <person name="Roof S."/>
            <person name="Strawn L."/>
            <person name="Fortes E.D."/>
            <person name="Nightingale K.K."/>
            <person name="Kephart D."/>
            <person name="Wiedmann M."/>
        </authorList>
    </citation>
    <scope>NUCLEOTIDE SEQUENCE [LARGE SCALE GENOMIC DNA]</scope>
    <source>
        <strain evidence="2">FSL F6-969</strain>
    </source>
</reference>
<organism evidence="1 2">
    <name type="scientific">Listeria cornellensis FSL F6-0969</name>
    <dbReference type="NCBI Taxonomy" id="1265820"/>
    <lineage>
        <taxon>Bacteria</taxon>
        <taxon>Bacillati</taxon>
        <taxon>Bacillota</taxon>
        <taxon>Bacilli</taxon>
        <taxon>Bacillales</taxon>
        <taxon>Listeriaceae</taxon>
        <taxon>Listeria</taxon>
    </lineage>
</organism>
<accession>W7BS92</accession>
<dbReference type="AlphaFoldDB" id="W7BS92"/>
<dbReference type="PATRIC" id="fig|1265820.5.peg.2114"/>
<evidence type="ECO:0000313" key="2">
    <source>
        <dbReference type="Proteomes" id="UP000019254"/>
    </source>
</evidence>
<protein>
    <submittedName>
        <fullName evidence="1">Uncharacterized protein</fullName>
    </submittedName>
</protein>
<dbReference type="Proteomes" id="UP000019254">
    <property type="component" value="Unassembled WGS sequence"/>
</dbReference>
<dbReference type="RefSeq" id="WP_036079590.1">
    <property type="nucleotide sequence ID" value="NZ_AODE01000019.1"/>
</dbReference>